<dbReference type="GO" id="GO:0000172">
    <property type="term" value="C:ribonuclease MRP complex"/>
    <property type="evidence" value="ECO:0007669"/>
    <property type="project" value="InterPro"/>
</dbReference>
<organism evidence="10 11">
    <name type="scientific">Cladophialophora chaetospira</name>
    <dbReference type="NCBI Taxonomy" id="386627"/>
    <lineage>
        <taxon>Eukaryota</taxon>
        <taxon>Fungi</taxon>
        <taxon>Dikarya</taxon>
        <taxon>Ascomycota</taxon>
        <taxon>Pezizomycotina</taxon>
        <taxon>Eurotiomycetes</taxon>
        <taxon>Chaetothyriomycetidae</taxon>
        <taxon>Chaetothyriales</taxon>
        <taxon>Herpotrichiellaceae</taxon>
        <taxon>Cladophialophora</taxon>
    </lineage>
</organism>
<evidence type="ECO:0000256" key="7">
    <source>
        <dbReference type="ARBA" id="ARBA00022801"/>
    </source>
</evidence>
<feature type="compositionally biased region" description="Basic and acidic residues" evidence="9">
    <location>
        <begin position="208"/>
        <end position="225"/>
    </location>
</feature>
<dbReference type="InterPro" id="IPR016848">
    <property type="entry name" value="RNase_P/MRP_Rpp29-subunit"/>
</dbReference>
<dbReference type="InterPro" id="IPR002730">
    <property type="entry name" value="Rpp29/RNP1"/>
</dbReference>
<dbReference type="SMART" id="SM00538">
    <property type="entry name" value="POP4"/>
    <property type="match status" value="1"/>
</dbReference>
<dbReference type="InterPro" id="IPR023534">
    <property type="entry name" value="Rof/RNase_P-like"/>
</dbReference>
<accession>A0AA39CDM6</accession>
<dbReference type="GO" id="GO:0016787">
    <property type="term" value="F:hydrolase activity"/>
    <property type="evidence" value="ECO:0007669"/>
    <property type="project" value="UniProtKB-KW"/>
</dbReference>
<dbReference type="GO" id="GO:0006364">
    <property type="term" value="P:rRNA processing"/>
    <property type="evidence" value="ECO:0007669"/>
    <property type="project" value="TreeGrafter"/>
</dbReference>
<keyword evidence="5" id="KW-0540">Nuclease</keyword>
<dbReference type="InterPro" id="IPR023538">
    <property type="entry name" value="RNP1"/>
</dbReference>
<evidence type="ECO:0000256" key="6">
    <source>
        <dbReference type="ARBA" id="ARBA00022759"/>
    </source>
</evidence>
<evidence type="ECO:0000256" key="3">
    <source>
        <dbReference type="ARBA" id="ARBA00022490"/>
    </source>
</evidence>
<dbReference type="GO" id="GO:0030677">
    <property type="term" value="C:ribonuclease P complex"/>
    <property type="evidence" value="ECO:0007669"/>
    <property type="project" value="InterPro"/>
</dbReference>
<keyword evidence="3" id="KW-0963">Cytoplasm</keyword>
<evidence type="ECO:0000313" key="10">
    <source>
        <dbReference type="EMBL" id="KAJ9604448.1"/>
    </source>
</evidence>
<evidence type="ECO:0000256" key="9">
    <source>
        <dbReference type="SAM" id="MobiDB-lite"/>
    </source>
</evidence>
<dbReference type="AlphaFoldDB" id="A0AA39CDM6"/>
<dbReference type="HAMAP" id="MF_00754">
    <property type="entry name" value="RNase_P_1"/>
    <property type="match status" value="1"/>
</dbReference>
<keyword evidence="7" id="KW-0378">Hydrolase</keyword>
<evidence type="ECO:0000256" key="1">
    <source>
        <dbReference type="ARBA" id="ARBA00004123"/>
    </source>
</evidence>
<dbReference type="GO" id="GO:0005634">
    <property type="term" value="C:nucleus"/>
    <property type="evidence" value="ECO:0007669"/>
    <property type="project" value="UniProtKB-SubCell"/>
</dbReference>
<evidence type="ECO:0000313" key="11">
    <source>
        <dbReference type="Proteomes" id="UP001172673"/>
    </source>
</evidence>
<keyword evidence="6" id="KW-0255">Endonuclease</keyword>
<comment type="subcellular location">
    <subcellularLocation>
        <location evidence="1">Nucleus</location>
    </subcellularLocation>
</comment>
<dbReference type="InterPro" id="IPR036980">
    <property type="entry name" value="RNase_P/MRP_Rpp29_sf"/>
</dbReference>
<dbReference type="PIRSF" id="PIRSF027081">
    <property type="entry name" value="RNase_P/MRP_p29_subunit"/>
    <property type="match status" value="1"/>
</dbReference>
<name>A0AA39CDM6_9EURO</name>
<evidence type="ECO:0000256" key="5">
    <source>
        <dbReference type="ARBA" id="ARBA00022722"/>
    </source>
</evidence>
<dbReference type="SUPFAM" id="SSF101744">
    <property type="entry name" value="Rof/RNase P subunit-like"/>
    <property type="match status" value="1"/>
</dbReference>
<reference evidence="10" key="1">
    <citation type="submission" date="2022-10" db="EMBL/GenBank/DDBJ databases">
        <title>Culturing micro-colonial fungi from biological soil crusts in the Mojave desert and describing Neophaeococcomyces mojavensis, and introducing the new genera and species Taxawa tesnikishii.</title>
        <authorList>
            <person name="Kurbessoian T."/>
            <person name="Stajich J.E."/>
        </authorList>
    </citation>
    <scope>NUCLEOTIDE SEQUENCE</scope>
    <source>
        <strain evidence="10">TK_41</strain>
    </source>
</reference>
<evidence type="ECO:0000256" key="2">
    <source>
        <dbReference type="ARBA" id="ARBA00006181"/>
    </source>
</evidence>
<feature type="region of interest" description="Disordered" evidence="9">
    <location>
        <begin position="205"/>
        <end position="225"/>
    </location>
</feature>
<evidence type="ECO:0000256" key="8">
    <source>
        <dbReference type="PIRNR" id="PIRNR027081"/>
    </source>
</evidence>
<dbReference type="PANTHER" id="PTHR13348:SF0">
    <property type="entry name" value="RIBONUCLEASE P PROTEIN SUBUNIT P29"/>
    <property type="match status" value="1"/>
</dbReference>
<gene>
    <name evidence="10" type="ORF">H2200_011284</name>
</gene>
<evidence type="ECO:0000256" key="4">
    <source>
        <dbReference type="ARBA" id="ARBA00022694"/>
    </source>
</evidence>
<keyword evidence="11" id="KW-1185">Reference proteome</keyword>
<sequence length="260" mass="29820">MTSSPQTGALSHPAHSLLSRAHSPDTAAKIFTDKIRNKPLLLNTTSSADRDKRVLRRHIRLRKQEYYLRKRKPQPLSAKEKRELGVFKLRKEEIKYEIYEGLHRMWVGYMLEVLGYMRDGHVVQGDLGKTITPQSAGSLLASADFHGAEVEVVRCSDAGKVGMKGIVARDTQFTFVIVTRKDEVRVLPKRNTVFRYEIPLPEIGGEQNSEKEGAAEEETIKGEARRQKRSLVFELHGNQFEFRPADRANRKFKWKVTDYL</sequence>
<dbReference type="Proteomes" id="UP001172673">
    <property type="component" value="Unassembled WGS sequence"/>
</dbReference>
<protein>
    <recommendedName>
        <fullName evidence="8">Ribonuclease P protein subunit</fullName>
    </recommendedName>
</protein>
<keyword evidence="8" id="KW-0539">Nucleus</keyword>
<dbReference type="GO" id="GO:0033204">
    <property type="term" value="F:ribonuclease P RNA binding"/>
    <property type="evidence" value="ECO:0007669"/>
    <property type="project" value="InterPro"/>
</dbReference>
<dbReference type="GO" id="GO:0001682">
    <property type="term" value="P:tRNA 5'-leader removal"/>
    <property type="evidence" value="ECO:0007669"/>
    <property type="project" value="InterPro"/>
</dbReference>
<keyword evidence="4 8" id="KW-0819">tRNA processing</keyword>
<dbReference type="PANTHER" id="PTHR13348">
    <property type="entry name" value="RIBONUCLEASE P SUBUNIT P29"/>
    <property type="match status" value="1"/>
</dbReference>
<comment type="similarity">
    <text evidence="2">Belongs to the eukaryotic/archaeal RNase P protein component 1 family.</text>
</comment>
<dbReference type="GO" id="GO:0004519">
    <property type="term" value="F:endonuclease activity"/>
    <property type="evidence" value="ECO:0007669"/>
    <property type="project" value="UniProtKB-KW"/>
</dbReference>
<dbReference type="Pfam" id="PF01868">
    <property type="entry name" value="RNase_P-MRP_p29"/>
    <property type="match status" value="1"/>
</dbReference>
<dbReference type="Gene3D" id="2.30.30.210">
    <property type="entry name" value="Ribonuclease P/MRP, subunit p29"/>
    <property type="match status" value="1"/>
</dbReference>
<comment type="caution">
    <text evidence="10">The sequence shown here is derived from an EMBL/GenBank/DDBJ whole genome shotgun (WGS) entry which is preliminary data.</text>
</comment>
<proteinExistence type="inferred from homology"/>
<dbReference type="EMBL" id="JAPDRK010000019">
    <property type="protein sequence ID" value="KAJ9604448.1"/>
    <property type="molecule type" value="Genomic_DNA"/>
</dbReference>